<keyword evidence="3" id="KW-0378">Hydrolase</keyword>
<keyword evidence="7" id="KW-1185">Reference proteome</keyword>
<evidence type="ECO:0000256" key="2">
    <source>
        <dbReference type="ARBA" id="ARBA00022723"/>
    </source>
</evidence>
<keyword evidence="6" id="KW-0031">Aminopeptidase</keyword>
<keyword evidence="2" id="KW-0479">Metal-binding</keyword>
<evidence type="ECO:0000256" key="1">
    <source>
        <dbReference type="ARBA" id="ARBA00008766"/>
    </source>
</evidence>
<dbReference type="InterPro" id="IPR036005">
    <property type="entry name" value="Creatinase/aminopeptidase-like"/>
</dbReference>
<organism evidence="6 7">
    <name type="scientific">Armadillidium nasatum</name>
    <dbReference type="NCBI Taxonomy" id="96803"/>
    <lineage>
        <taxon>Eukaryota</taxon>
        <taxon>Metazoa</taxon>
        <taxon>Ecdysozoa</taxon>
        <taxon>Arthropoda</taxon>
        <taxon>Crustacea</taxon>
        <taxon>Multicrustacea</taxon>
        <taxon>Malacostraca</taxon>
        <taxon>Eumalacostraca</taxon>
        <taxon>Peracarida</taxon>
        <taxon>Isopoda</taxon>
        <taxon>Oniscidea</taxon>
        <taxon>Crinocheta</taxon>
        <taxon>Armadillidiidae</taxon>
        <taxon>Armadillidium</taxon>
    </lineage>
</organism>
<evidence type="ECO:0000313" key="7">
    <source>
        <dbReference type="Proteomes" id="UP000326759"/>
    </source>
</evidence>
<name>A0A5N5SY00_9CRUS</name>
<dbReference type="Gene3D" id="3.40.350.10">
    <property type="entry name" value="Creatinase/prolidase N-terminal domain"/>
    <property type="match status" value="2"/>
</dbReference>
<protein>
    <submittedName>
        <fullName evidence="6">Xaa-Pro aminopeptidase 1</fullName>
    </submittedName>
</protein>
<reference evidence="6 7" key="1">
    <citation type="journal article" date="2019" name="PLoS Biol.">
        <title>Sex chromosomes control vertical transmission of feminizing Wolbachia symbionts in an isopod.</title>
        <authorList>
            <person name="Becking T."/>
            <person name="Chebbi M.A."/>
            <person name="Giraud I."/>
            <person name="Moumen B."/>
            <person name="Laverre T."/>
            <person name="Caubet Y."/>
            <person name="Peccoud J."/>
            <person name="Gilbert C."/>
            <person name="Cordaux R."/>
        </authorList>
    </citation>
    <scope>NUCLEOTIDE SEQUENCE [LARGE SCALE GENOMIC DNA]</scope>
    <source>
        <strain evidence="6">ANa2</strain>
        <tissue evidence="6">Whole body excluding digestive tract and cuticle</tissue>
    </source>
</reference>
<dbReference type="Pfam" id="PF00557">
    <property type="entry name" value="Peptidase_M24"/>
    <property type="match status" value="1"/>
</dbReference>
<dbReference type="InterPro" id="IPR000587">
    <property type="entry name" value="Creatinase_N"/>
</dbReference>
<dbReference type="PANTHER" id="PTHR43763:SF6">
    <property type="entry name" value="XAA-PRO AMINOPEPTIDASE 1"/>
    <property type="match status" value="1"/>
</dbReference>
<dbReference type="Gene3D" id="3.90.230.10">
    <property type="entry name" value="Creatinase/methionine aminopeptidase superfamily"/>
    <property type="match status" value="1"/>
</dbReference>
<evidence type="ECO:0000313" key="6">
    <source>
        <dbReference type="EMBL" id="KAB7498778.1"/>
    </source>
</evidence>
<dbReference type="SUPFAM" id="SSF55920">
    <property type="entry name" value="Creatinase/aminopeptidase"/>
    <property type="match status" value="1"/>
</dbReference>
<dbReference type="GO" id="GO:0004177">
    <property type="term" value="F:aminopeptidase activity"/>
    <property type="evidence" value="ECO:0007669"/>
    <property type="project" value="UniProtKB-KW"/>
</dbReference>
<comment type="similarity">
    <text evidence="1">Belongs to the peptidase M24B family.</text>
</comment>
<dbReference type="InterPro" id="IPR000994">
    <property type="entry name" value="Pept_M24"/>
</dbReference>
<evidence type="ECO:0000259" key="4">
    <source>
        <dbReference type="Pfam" id="PF00557"/>
    </source>
</evidence>
<feature type="domain" description="Creatinase N-terminal" evidence="5">
    <location>
        <begin position="1"/>
        <end position="121"/>
    </location>
</feature>
<evidence type="ECO:0000259" key="5">
    <source>
        <dbReference type="Pfam" id="PF01321"/>
    </source>
</evidence>
<dbReference type="GO" id="GO:0005737">
    <property type="term" value="C:cytoplasm"/>
    <property type="evidence" value="ECO:0007669"/>
    <property type="project" value="UniProtKB-ARBA"/>
</dbReference>
<dbReference type="AlphaFoldDB" id="A0A5N5SY00"/>
<dbReference type="Pfam" id="PF01321">
    <property type="entry name" value="Creatinase_N"/>
    <property type="match status" value="1"/>
</dbReference>
<dbReference type="GO" id="GO:0046872">
    <property type="term" value="F:metal ion binding"/>
    <property type="evidence" value="ECO:0007669"/>
    <property type="project" value="UniProtKB-KW"/>
</dbReference>
<feature type="domain" description="Peptidase M24" evidence="4">
    <location>
        <begin position="232"/>
        <end position="407"/>
    </location>
</feature>
<comment type="caution">
    <text evidence="6">The sequence shown here is derived from an EMBL/GenBank/DDBJ whole genome shotgun (WGS) entry which is preliminary data.</text>
</comment>
<dbReference type="PANTHER" id="PTHR43763">
    <property type="entry name" value="XAA-PRO AMINOPEPTIDASE 1"/>
    <property type="match status" value="1"/>
</dbReference>
<sequence length="412" mass="46332">MKTENVDAYIIPTSDEHLSEYVSKFDERRVFITGFKGSAGTAVVLSDGTRALWTDGRYFLQADQELDCNWLLMKESVDGVPTIPEWLKDKLQPNSVVGADPKLISAMEWLEYEKDFQESQITMRGIAKNLVDELRPGREEIEGPEIPIQILELQFAGKKWEEKVADVRKELEKQQADMIVITAMDENAWLFNLRGGDVPHNPGTLNALASLDSVKKVILPSKYSYSGGANYAIYSAIKAGNSWNEISAADRLEKFRAEQEYYHSLSFDTISAFGSNGAIIHYSPSPETNKEITNQSLYLLDSGGQYKDGTTDVTRTLHYGTPTKFQKEAYTRVLKGAINLALLTFPKGTKDTRVDIVARSSLYEVGLDYRHGTGHGIGMFLNIHEAPTQMRIYGTEEHELKEGYFFSDVQVH</sequence>
<dbReference type="OrthoDB" id="9995434at2759"/>
<dbReference type="Proteomes" id="UP000326759">
    <property type="component" value="Unassembled WGS sequence"/>
</dbReference>
<evidence type="ECO:0000256" key="3">
    <source>
        <dbReference type="ARBA" id="ARBA00022801"/>
    </source>
</evidence>
<proteinExistence type="inferred from homology"/>
<accession>A0A5N5SY00</accession>
<dbReference type="Pfam" id="PF16189">
    <property type="entry name" value="Creatinase_N_2"/>
    <property type="match status" value="1"/>
</dbReference>
<gene>
    <name evidence="6" type="primary">Xpnpep1</name>
    <name evidence="6" type="ORF">Anas_05488</name>
</gene>
<keyword evidence="6" id="KW-0645">Protease</keyword>
<dbReference type="FunFam" id="3.40.350.10:FF:000003">
    <property type="entry name" value="Xaa-pro aminopeptidase P"/>
    <property type="match status" value="1"/>
</dbReference>
<dbReference type="SUPFAM" id="SSF53092">
    <property type="entry name" value="Creatinase/prolidase N-terminal domain"/>
    <property type="match status" value="1"/>
</dbReference>
<dbReference type="EMBL" id="SEYY01019002">
    <property type="protein sequence ID" value="KAB7498778.1"/>
    <property type="molecule type" value="Genomic_DNA"/>
</dbReference>
<dbReference type="InterPro" id="IPR050422">
    <property type="entry name" value="X-Pro_aminopeptidase_P"/>
</dbReference>
<dbReference type="InterPro" id="IPR029149">
    <property type="entry name" value="Creatin/AminoP/Spt16_N"/>
</dbReference>